<gene>
    <name evidence="1" type="ORF">PCOR1329_LOCUS61965</name>
</gene>
<evidence type="ECO:0000313" key="1">
    <source>
        <dbReference type="EMBL" id="CAK0878086.1"/>
    </source>
</evidence>
<organism evidence="1 2">
    <name type="scientific">Prorocentrum cordatum</name>
    <dbReference type="NCBI Taxonomy" id="2364126"/>
    <lineage>
        <taxon>Eukaryota</taxon>
        <taxon>Sar</taxon>
        <taxon>Alveolata</taxon>
        <taxon>Dinophyceae</taxon>
        <taxon>Prorocentrales</taxon>
        <taxon>Prorocentraceae</taxon>
        <taxon>Prorocentrum</taxon>
    </lineage>
</organism>
<sequence>RETLRQRPSSEAPPPDWLKGLKGSANAASSVSTLTVHFLSHSFPGPPVSSSFLMLAIGKAQCTACAVAFPLQNVPATSAEATQAGDRVHRVFSKHNASRMSTHAQGATRDFSAVEVLNLADADINLAALRNSFSDGAHGYMASFVTGLVARFSLAGFNGVEVLNLTAADSDIQSCAGAFPAGTFGYVISRAGKVARFSLLGFNRVDVSNLATADGDFNCRSFGFTDGNYGYAISTNGKVARFSLSGLGNVEDLSLGYAGYFSGGFTDGTHGYLTPLSLNLAGRVVRFSLSGFNNVEALAVGVRMFNGGFTDGPHGYLAPWFEDGGPHSGKVVRFSLSGFNSVETLDLETGGSGLRGFGGGFTDGTHGYVVPHRDFSKVVRFPLFGFNAIEVLSLADEDGELRGFYGGFADGTYGHVNPYYRNKELFGFGYSGKLARFAVAPHAGPTLAPTPTPTLAPTPASATGDPHLQSIYGERFDLRRPGKAVLIQIPRGKAGDDALLTVMADARQSGAHCGELRISFQRRGGERRDSPDAQLDEAWPCGAEGRARLRGQGCEILDFLRQAPRKCWRRCRRAAG</sequence>
<proteinExistence type="predicted"/>
<keyword evidence="2" id="KW-1185">Reference proteome</keyword>
<name>A0ABN9W0J0_9DINO</name>
<comment type="caution">
    <text evidence="1">The sequence shown here is derived from an EMBL/GenBank/DDBJ whole genome shotgun (WGS) entry which is preliminary data.</text>
</comment>
<reference evidence="1" key="1">
    <citation type="submission" date="2023-10" db="EMBL/GenBank/DDBJ databases">
        <authorList>
            <person name="Chen Y."/>
            <person name="Shah S."/>
            <person name="Dougan E. K."/>
            <person name="Thang M."/>
            <person name="Chan C."/>
        </authorList>
    </citation>
    <scope>NUCLEOTIDE SEQUENCE [LARGE SCALE GENOMIC DNA]</scope>
</reference>
<evidence type="ECO:0000313" key="2">
    <source>
        <dbReference type="Proteomes" id="UP001189429"/>
    </source>
</evidence>
<dbReference type="EMBL" id="CAUYUJ010017810">
    <property type="protein sequence ID" value="CAK0878086.1"/>
    <property type="molecule type" value="Genomic_DNA"/>
</dbReference>
<feature type="non-terminal residue" evidence="1">
    <location>
        <position position="1"/>
    </location>
</feature>
<accession>A0ABN9W0J0</accession>
<dbReference type="Proteomes" id="UP001189429">
    <property type="component" value="Unassembled WGS sequence"/>
</dbReference>
<protein>
    <submittedName>
        <fullName evidence="1">Uncharacterized protein</fullName>
    </submittedName>
</protein>